<evidence type="ECO:0000313" key="2">
    <source>
        <dbReference type="Proteomes" id="UP000464787"/>
    </source>
</evidence>
<reference evidence="1 2" key="1">
    <citation type="submission" date="2020-01" db="EMBL/GenBank/DDBJ databases">
        <title>Genome sequencing of strain KACC 21265.</title>
        <authorList>
            <person name="Heo J."/>
            <person name="Kim S.-J."/>
            <person name="Kim J.-S."/>
            <person name="Hong S.-B."/>
            <person name="Kwon S.-W."/>
        </authorList>
    </citation>
    <scope>NUCLEOTIDE SEQUENCE [LARGE SCALE GENOMIC DNA]</scope>
    <source>
        <strain evidence="1 2">KACC 21265</strain>
    </source>
</reference>
<dbReference type="KEGG" id="xyk:GT347_18380"/>
<evidence type="ECO:0000313" key="1">
    <source>
        <dbReference type="EMBL" id="QHI99773.1"/>
    </source>
</evidence>
<name>A0A857J975_9BURK</name>
<proteinExistence type="predicted"/>
<sequence>MQQFFSNLAWPVQCPPTYAHQALGLCTARPMEPDADSGIIERTEESPHWKHPEMVLSPDLQGLLCMTATENGTVSQSDVEFLSRMKHGGVDEAVQMFRPCLRKHRDDRGASTYTGPYWYLGNEWDKEYFGTLTHIRVSNLLEEALRALDEQMGRAVSQLETPQMAQTLARHGLLPEHVRRELQRIDEAERKEMIEQVASGTPDRLRIPTTETLLDMALKAARQPPQLAPKPAIGTRILDWLKWPWR</sequence>
<organism evidence="1 2">
    <name type="scientific">Xylophilus rhododendri</name>
    <dbReference type="NCBI Taxonomy" id="2697032"/>
    <lineage>
        <taxon>Bacteria</taxon>
        <taxon>Pseudomonadati</taxon>
        <taxon>Pseudomonadota</taxon>
        <taxon>Betaproteobacteria</taxon>
        <taxon>Burkholderiales</taxon>
        <taxon>Xylophilus</taxon>
    </lineage>
</organism>
<dbReference type="RefSeq" id="WP_160553584.1">
    <property type="nucleotide sequence ID" value="NZ_CP047650.1"/>
</dbReference>
<dbReference type="AlphaFoldDB" id="A0A857J975"/>
<protein>
    <submittedName>
        <fullName evidence="1">Uncharacterized protein</fullName>
    </submittedName>
</protein>
<dbReference type="Proteomes" id="UP000464787">
    <property type="component" value="Chromosome"/>
</dbReference>
<keyword evidence="2" id="KW-1185">Reference proteome</keyword>
<dbReference type="EMBL" id="CP047650">
    <property type="protein sequence ID" value="QHI99773.1"/>
    <property type="molecule type" value="Genomic_DNA"/>
</dbReference>
<accession>A0A857J975</accession>
<gene>
    <name evidence="1" type="ORF">GT347_18380</name>
</gene>